<dbReference type="InterPro" id="IPR036736">
    <property type="entry name" value="ACP-like_sf"/>
</dbReference>
<dbReference type="Pfam" id="PF16197">
    <property type="entry name" value="KAsynt_C_assoc"/>
    <property type="match status" value="1"/>
</dbReference>
<dbReference type="SUPFAM" id="SSF47336">
    <property type="entry name" value="ACP-like"/>
    <property type="match status" value="1"/>
</dbReference>
<dbReference type="InterPro" id="IPR050091">
    <property type="entry name" value="PKS_NRPS_Biosynth_Enz"/>
</dbReference>
<evidence type="ECO:0000259" key="5">
    <source>
        <dbReference type="PROSITE" id="PS52004"/>
    </source>
</evidence>
<evidence type="ECO:0000256" key="1">
    <source>
        <dbReference type="ARBA" id="ARBA00022450"/>
    </source>
</evidence>
<keyword evidence="7" id="KW-1185">Reference proteome</keyword>
<dbReference type="InterPro" id="IPR014031">
    <property type="entry name" value="Ketoacyl_synth_C"/>
</dbReference>
<dbReference type="InterPro" id="IPR018201">
    <property type="entry name" value="Ketoacyl_synth_AS"/>
</dbReference>
<gene>
    <name evidence="6" type="ORF">GCM10017566_45180</name>
</gene>
<dbReference type="InterPro" id="IPR016035">
    <property type="entry name" value="Acyl_Trfase/lysoPLipase"/>
</dbReference>
<evidence type="ECO:0000313" key="7">
    <source>
        <dbReference type="Proteomes" id="UP000658656"/>
    </source>
</evidence>
<dbReference type="GO" id="GO:0005737">
    <property type="term" value="C:cytoplasm"/>
    <property type="evidence" value="ECO:0007669"/>
    <property type="project" value="TreeGrafter"/>
</dbReference>
<dbReference type="Gene3D" id="3.40.366.10">
    <property type="entry name" value="Malonyl-Coenzyme A Acyl Carrier Protein, domain 2"/>
    <property type="match status" value="1"/>
</dbReference>
<dbReference type="Pfam" id="PF02801">
    <property type="entry name" value="Ketoacyl-synt_C"/>
    <property type="match status" value="1"/>
</dbReference>
<dbReference type="PROSITE" id="PS00012">
    <property type="entry name" value="PHOSPHOPANTETHEINE"/>
    <property type="match status" value="1"/>
</dbReference>
<dbReference type="PANTHER" id="PTHR43775:SF37">
    <property type="entry name" value="SI:DKEY-61P9.11"/>
    <property type="match status" value="1"/>
</dbReference>
<dbReference type="InterPro" id="IPR016039">
    <property type="entry name" value="Thiolase-like"/>
</dbReference>
<dbReference type="GO" id="GO:0005886">
    <property type="term" value="C:plasma membrane"/>
    <property type="evidence" value="ECO:0007669"/>
    <property type="project" value="TreeGrafter"/>
</dbReference>
<dbReference type="Proteomes" id="UP000658656">
    <property type="component" value="Unassembled WGS sequence"/>
</dbReference>
<proteinExistence type="predicted"/>
<dbReference type="InterPro" id="IPR020806">
    <property type="entry name" value="PKS_PP-bd"/>
</dbReference>
<keyword evidence="2" id="KW-0597">Phosphoprotein</keyword>
<dbReference type="GO" id="GO:0006633">
    <property type="term" value="P:fatty acid biosynthetic process"/>
    <property type="evidence" value="ECO:0007669"/>
    <property type="project" value="InterPro"/>
</dbReference>
<keyword evidence="3" id="KW-0808">Transferase</keyword>
<dbReference type="InterPro" id="IPR014043">
    <property type="entry name" value="Acyl_transferase_dom"/>
</dbReference>
<dbReference type="InterPro" id="IPR016036">
    <property type="entry name" value="Malonyl_transacylase_ACP-bd"/>
</dbReference>
<dbReference type="InterPro" id="IPR009081">
    <property type="entry name" value="PP-bd_ACP"/>
</dbReference>
<dbReference type="CDD" id="cd00833">
    <property type="entry name" value="PKS"/>
    <property type="match status" value="1"/>
</dbReference>
<dbReference type="SUPFAM" id="SSF53901">
    <property type="entry name" value="Thiolase-like"/>
    <property type="match status" value="1"/>
</dbReference>
<dbReference type="PROSITE" id="PS50075">
    <property type="entry name" value="CARRIER"/>
    <property type="match status" value="1"/>
</dbReference>
<dbReference type="InterPro" id="IPR032821">
    <property type="entry name" value="PKS_assoc"/>
</dbReference>
<sequence length="992" mass="104289">MDIAVLGLAGRFPGAPDTGRLWANLCGGVESIQRLEVEELLDEGLDESVFGRPQYVPAAAVLDDYDLFDARFFGFGAREAALLDPQHRLFLECAWHAMENACVPPGTTSRGGVFAGAGVPGYLMSNLLCGRRAILDSEFFELQIHNDKDYLATRVAHRLGFTGPAISVQTACSSSLVAVHEAAAALASGTCDIAVAGGVCVRVPHRVGYLHEQGMIFSADGHCRPFDARASGTVFGSGVGAVVLKRLSDALADGNRILAVVKGSAVNNDGAGKVGFTAPSVAGQEAVVRAAIRAADVPAATITAVEAHGTATPVGDPIEIAALTRAFDTTRVGFCTVGSIKSNIGHLESAAGIAGFIKAVLQLRLRTLVPTLHYSEANPAIDFGRTPFVVATEQTDWLSGDSPRRIGVSAFGIGGTNAHVVLEEAPEVTPAPRSPGPQLLVISGKTRQAVDEYGNALADALEQAGAPHLADASRTLREGRAALRFRRAVVLSAGSEPEELSALRTGGQSVRQGTPETVWTFPGQGTQYPGMCARLYEALPSYARRVDDCVAQLGPQLGTDVRRALLDETFDAGRLRDTHLAQPALFVAEFALAEQLRAWGATPSVVVGHSLGEITAACVAGVLSLPDALRLVAKRGALMAAQPPGVMLAVEAEESEVTRLLPRGVQLAAVNAARLCVVAGPAERVGSFRERLARERVPCRELHTSHAFHSAMMEPVVEPLAEVVAGLELTAPTVPFVTATAGGPATNDPRDPLYWARQVVRPVHFAAALRRAAPVGADTLFVEVGPGAVLSTFARATYGTGTPTVRTMAGPDAVGRGVRVLVAAVGKLWECGCPVELGELPGAGGNLIDLPGYAFARQRHWISPDPEHRARPRPARVAPGEAIPAAEQVAQRPAGMASSYSDPETELQKQIVSVWEDILQYSPIGAHDDFFELGGHSLLAARVSARLTEVTGIPFSLHDVMTRPTPAKLADSAARVDGTDTSRAVLDGKDHS</sequence>
<dbReference type="Gene3D" id="1.10.1200.10">
    <property type="entry name" value="ACP-like"/>
    <property type="match status" value="1"/>
</dbReference>
<comment type="caution">
    <text evidence="6">The sequence shown here is derived from an EMBL/GenBank/DDBJ whole genome shotgun (WGS) entry which is preliminary data.</text>
</comment>
<name>A0A8H9IXC9_9PSEU</name>
<protein>
    <recommendedName>
        <fullName evidence="8">Acyltransferase domain-containing protein</fullName>
    </recommendedName>
</protein>
<dbReference type="Pfam" id="PF00698">
    <property type="entry name" value="Acyl_transf_1"/>
    <property type="match status" value="1"/>
</dbReference>
<feature type="domain" description="Ketosynthase family 3 (KS3)" evidence="5">
    <location>
        <begin position="1"/>
        <end position="424"/>
    </location>
</feature>
<dbReference type="SUPFAM" id="SSF52151">
    <property type="entry name" value="FabD/lysophospholipase-like"/>
    <property type="match status" value="1"/>
</dbReference>
<dbReference type="Pfam" id="PF00550">
    <property type="entry name" value="PP-binding"/>
    <property type="match status" value="1"/>
</dbReference>
<dbReference type="InterPro" id="IPR001227">
    <property type="entry name" value="Ac_transferase_dom_sf"/>
</dbReference>
<evidence type="ECO:0000256" key="2">
    <source>
        <dbReference type="ARBA" id="ARBA00022553"/>
    </source>
</evidence>
<evidence type="ECO:0000256" key="3">
    <source>
        <dbReference type="ARBA" id="ARBA00022679"/>
    </source>
</evidence>
<dbReference type="SUPFAM" id="SSF55048">
    <property type="entry name" value="Probable ACP-binding domain of malonyl-CoA ACP transacylase"/>
    <property type="match status" value="1"/>
</dbReference>
<dbReference type="InterPro" id="IPR020841">
    <property type="entry name" value="PKS_Beta-ketoAc_synthase_dom"/>
</dbReference>
<dbReference type="GO" id="GO:0004312">
    <property type="term" value="F:fatty acid synthase activity"/>
    <property type="evidence" value="ECO:0007669"/>
    <property type="project" value="TreeGrafter"/>
</dbReference>
<reference evidence="6" key="2">
    <citation type="submission" date="2020-09" db="EMBL/GenBank/DDBJ databases">
        <authorList>
            <person name="Sun Q."/>
            <person name="Zhou Y."/>
        </authorList>
    </citation>
    <scope>NUCLEOTIDE SEQUENCE</scope>
    <source>
        <strain evidence="6">CGMCC 4.7679</strain>
    </source>
</reference>
<dbReference type="PANTHER" id="PTHR43775">
    <property type="entry name" value="FATTY ACID SYNTHASE"/>
    <property type="match status" value="1"/>
</dbReference>
<evidence type="ECO:0000259" key="4">
    <source>
        <dbReference type="PROSITE" id="PS50075"/>
    </source>
</evidence>
<dbReference type="OrthoDB" id="9778690at2"/>
<dbReference type="PROSITE" id="PS52004">
    <property type="entry name" value="KS3_2"/>
    <property type="match status" value="1"/>
</dbReference>
<dbReference type="EMBL" id="BNAV01000006">
    <property type="protein sequence ID" value="GHF66362.1"/>
    <property type="molecule type" value="Genomic_DNA"/>
</dbReference>
<accession>A0A8H9IXC9</accession>
<dbReference type="Gene3D" id="3.40.47.10">
    <property type="match status" value="1"/>
</dbReference>
<dbReference type="Pfam" id="PF00109">
    <property type="entry name" value="ketoacyl-synt"/>
    <property type="match status" value="1"/>
</dbReference>
<dbReference type="SMART" id="SM00825">
    <property type="entry name" value="PKS_KS"/>
    <property type="match status" value="1"/>
</dbReference>
<dbReference type="GO" id="GO:0031177">
    <property type="term" value="F:phosphopantetheine binding"/>
    <property type="evidence" value="ECO:0007669"/>
    <property type="project" value="InterPro"/>
</dbReference>
<dbReference type="InterPro" id="IPR014030">
    <property type="entry name" value="Ketoacyl_synth_N"/>
</dbReference>
<dbReference type="Gene3D" id="3.30.70.3290">
    <property type="match status" value="1"/>
</dbReference>
<dbReference type="PROSITE" id="PS00606">
    <property type="entry name" value="KS3_1"/>
    <property type="match status" value="1"/>
</dbReference>
<evidence type="ECO:0008006" key="8">
    <source>
        <dbReference type="Google" id="ProtNLM"/>
    </source>
</evidence>
<evidence type="ECO:0000313" key="6">
    <source>
        <dbReference type="EMBL" id="GHF66362.1"/>
    </source>
</evidence>
<dbReference type="SMART" id="SM00827">
    <property type="entry name" value="PKS_AT"/>
    <property type="match status" value="1"/>
</dbReference>
<dbReference type="GO" id="GO:0071770">
    <property type="term" value="P:DIM/DIP cell wall layer assembly"/>
    <property type="evidence" value="ECO:0007669"/>
    <property type="project" value="TreeGrafter"/>
</dbReference>
<dbReference type="GO" id="GO:0004315">
    <property type="term" value="F:3-oxoacyl-[acyl-carrier-protein] synthase activity"/>
    <property type="evidence" value="ECO:0007669"/>
    <property type="project" value="InterPro"/>
</dbReference>
<dbReference type="RefSeq" id="WP_145932796.1">
    <property type="nucleotide sequence ID" value="NZ_BNAV01000006.1"/>
</dbReference>
<keyword evidence="1" id="KW-0596">Phosphopantetheine</keyword>
<reference evidence="6" key="1">
    <citation type="journal article" date="2014" name="Int. J. Syst. Evol. Microbiol.">
        <title>Complete genome sequence of Corynebacterium casei LMG S-19264T (=DSM 44701T), isolated from a smear-ripened cheese.</title>
        <authorList>
            <consortium name="US DOE Joint Genome Institute (JGI-PGF)"/>
            <person name="Walter F."/>
            <person name="Albersmeier A."/>
            <person name="Kalinowski J."/>
            <person name="Ruckert C."/>
        </authorList>
    </citation>
    <scope>NUCLEOTIDE SEQUENCE</scope>
    <source>
        <strain evidence="6">CGMCC 4.7679</strain>
    </source>
</reference>
<dbReference type="AlphaFoldDB" id="A0A8H9IXC9"/>
<dbReference type="SMART" id="SM00823">
    <property type="entry name" value="PKS_PP"/>
    <property type="match status" value="1"/>
</dbReference>
<organism evidence="6 7">
    <name type="scientific">Amycolatopsis bartoniae</name>
    <dbReference type="NCBI Taxonomy" id="941986"/>
    <lineage>
        <taxon>Bacteria</taxon>
        <taxon>Bacillati</taxon>
        <taxon>Actinomycetota</taxon>
        <taxon>Actinomycetes</taxon>
        <taxon>Pseudonocardiales</taxon>
        <taxon>Pseudonocardiaceae</taxon>
        <taxon>Amycolatopsis</taxon>
    </lineage>
</organism>
<dbReference type="InterPro" id="IPR006162">
    <property type="entry name" value="Ppantetheine_attach_site"/>
</dbReference>
<feature type="domain" description="Carrier" evidence="4">
    <location>
        <begin position="902"/>
        <end position="977"/>
    </location>
</feature>